<dbReference type="EMBL" id="CP051680">
    <property type="protein sequence ID" value="QJD87400.1"/>
    <property type="molecule type" value="Genomic_DNA"/>
</dbReference>
<dbReference type="InterPro" id="IPR001482">
    <property type="entry name" value="T2SS/T4SS_dom"/>
</dbReference>
<organism evidence="3 4">
    <name type="scientific">Cohnella herbarum</name>
    <dbReference type="NCBI Taxonomy" id="2728023"/>
    <lineage>
        <taxon>Bacteria</taxon>
        <taxon>Bacillati</taxon>
        <taxon>Bacillota</taxon>
        <taxon>Bacilli</taxon>
        <taxon>Bacillales</taxon>
        <taxon>Paenibacillaceae</taxon>
        <taxon>Cohnella</taxon>
    </lineage>
</organism>
<evidence type="ECO:0000256" key="1">
    <source>
        <dbReference type="ARBA" id="ARBA00006611"/>
    </source>
</evidence>
<evidence type="ECO:0000259" key="2">
    <source>
        <dbReference type="Pfam" id="PF00437"/>
    </source>
</evidence>
<gene>
    <name evidence="3" type="ORF">HH215_32315</name>
</gene>
<dbReference type="InterPro" id="IPR027417">
    <property type="entry name" value="P-loop_NTPase"/>
</dbReference>
<comment type="similarity">
    <text evidence="1">Belongs to the GSP E family.</text>
</comment>
<dbReference type="CDD" id="cd01130">
    <property type="entry name" value="VirB11-like_ATPase"/>
    <property type="match status" value="1"/>
</dbReference>
<dbReference type="SUPFAM" id="SSF52540">
    <property type="entry name" value="P-loop containing nucleoside triphosphate hydrolases"/>
    <property type="match status" value="1"/>
</dbReference>
<dbReference type="Pfam" id="PF00437">
    <property type="entry name" value="T2SSE"/>
    <property type="match status" value="1"/>
</dbReference>
<dbReference type="PANTHER" id="PTHR30486:SF6">
    <property type="entry name" value="TYPE IV PILUS RETRACTATION ATPASE PILT"/>
    <property type="match status" value="1"/>
</dbReference>
<dbReference type="PANTHER" id="PTHR30486">
    <property type="entry name" value="TWITCHING MOTILITY PROTEIN PILT"/>
    <property type="match status" value="1"/>
</dbReference>
<evidence type="ECO:0000313" key="4">
    <source>
        <dbReference type="Proteomes" id="UP000502248"/>
    </source>
</evidence>
<reference evidence="3 4" key="1">
    <citation type="submission" date="2020-04" db="EMBL/GenBank/DDBJ databases">
        <title>Genome sequencing of novel species.</title>
        <authorList>
            <person name="Heo J."/>
            <person name="Kim S.-J."/>
            <person name="Kim J.-S."/>
            <person name="Hong S.-B."/>
            <person name="Kwon S.-W."/>
        </authorList>
    </citation>
    <scope>NUCLEOTIDE SEQUENCE [LARGE SCALE GENOMIC DNA]</scope>
    <source>
        <strain evidence="3 4">MFER-1</strain>
    </source>
</reference>
<sequence length="413" mass="46087">MAFSGLTQGELSELRDAVRSRLSWDSSVTDEELRQLIESELFRRERTRQMTAAERKAAVMRLFHSFRGLDALQPLLEDQEITEIMINSHDEIYIERRGELSAVNVGFDSSERLEDLIQSMVGRVNRIVNEASPIVDARLPDGSRVHVVLPPIALKGPTVTIRRFPRNPLGMKDLIEREALSEEAAEFLRRMVTAKYNLFISGGTGSGKTTFLNALSQWIPSDERVITIEDAAELQIRGVTNLVSLETRNANSEGKGQIGIRELIRASLRMRPNRIIVGEVRGAEALDMLQAMNTGHEGSLSTGHSNGAKDMISRLETMVLSGADLPVSVIRQQIASALDVVIHLSRYRDSSRRVAEISEVTGIRNGEIELSTLFRFEETGERNGRIVGRLLPVESLRDQRKLREAGLIGREGP</sequence>
<dbReference type="RefSeq" id="WP_169283644.1">
    <property type="nucleotide sequence ID" value="NZ_CP051680.1"/>
</dbReference>
<accession>A0A7Z2VQQ7</accession>
<dbReference type="KEGG" id="cheb:HH215_32315"/>
<dbReference type="Gene3D" id="3.40.50.300">
    <property type="entry name" value="P-loop containing nucleotide triphosphate hydrolases"/>
    <property type="match status" value="1"/>
</dbReference>
<dbReference type="InterPro" id="IPR050921">
    <property type="entry name" value="T4SS_GSP_E_ATPase"/>
</dbReference>
<evidence type="ECO:0000313" key="3">
    <source>
        <dbReference type="EMBL" id="QJD87400.1"/>
    </source>
</evidence>
<dbReference type="GO" id="GO:0016887">
    <property type="term" value="F:ATP hydrolysis activity"/>
    <property type="evidence" value="ECO:0007669"/>
    <property type="project" value="InterPro"/>
</dbReference>
<proteinExistence type="inferred from homology"/>
<protein>
    <submittedName>
        <fullName evidence="3">CpaF family protein</fullName>
    </submittedName>
</protein>
<dbReference type="Proteomes" id="UP000502248">
    <property type="component" value="Chromosome"/>
</dbReference>
<dbReference type="Gene3D" id="3.30.450.380">
    <property type="match status" value="1"/>
</dbReference>
<keyword evidence="4" id="KW-1185">Reference proteome</keyword>
<name>A0A7Z2VQQ7_9BACL</name>
<dbReference type="AlphaFoldDB" id="A0A7Z2VQQ7"/>
<feature type="domain" description="Bacterial type II secretion system protein E" evidence="2">
    <location>
        <begin position="71"/>
        <end position="354"/>
    </location>
</feature>